<gene>
    <name evidence="7" type="ORF">EAS64_31405</name>
</gene>
<proteinExistence type="predicted"/>
<dbReference type="InterPro" id="IPR017039">
    <property type="entry name" value="Virul_fac_BrkB"/>
</dbReference>
<protein>
    <submittedName>
        <fullName evidence="7">YihY/virulence factor BrkB family protein</fullName>
    </submittedName>
</protein>
<dbReference type="EMBL" id="RPFW01000006">
    <property type="protein sequence ID" value="TVZ02085.1"/>
    <property type="molecule type" value="Genomic_DNA"/>
</dbReference>
<keyword evidence="5 6" id="KW-0472">Membrane</keyword>
<dbReference type="Pfam" id="PF03631">
    <property type="entry name" value="Virul_fac_BrkB"/>
    <property type="match status" value="1"/>
</dbReference>
<dbReference type="GO" id="GO:0005886">
    <property type="term" value="C:plasma membrane"/>
    <property type="evidence" value="ECO:0007669"/>
    <property type="project" value="UniProtKB-SubCell"/>
</dbReference>
<evidence type="ECO:0000256" key="1">
    <source>
        <dbReference type="ARBA" id="ARBA00004651"/>
    </source>
</evidence>
<dbReference type="AlphaFoldDB" id="A0A6P2BVC2"/>
<organism evidence="7 8">
    <name type="scientific">Trebonia kvetii</name>
    <dbReference type="NCBI Taxonomy" id="2480626"/>
    <lineage>
        <taxon>Bacteria</taxon>
        <taxon>Bacillati</taxon>
        <taxon>Actinomycetota</taxon>
        <taxon>Actinomycetes</taxon>
        <taxon>Streptosporangiales</taxon>
        <taxon>Treboniaceae</taxon>
        <taxon>Trebonia</taxon>
    </lineage>
</organism>
<feature type="transmembrane region" description="Helical" evidence="6">
    <location>
        <begin position="39"/>
        <end position="62"/>
    </location>
</feature>
<keyword evidence="3 6" id="KW-0812">Transmembrane</keyword>
<evidence type="ECO:0000256" key="6">
    <source>
        <dbReference type="SAM" id="Phobius"/>
    </source>
</evidence>
<dbReference type="PANTHER" id="PTHR30213">
    <property type="entry name" value="INNER MEMBRANE PROTEIN YHJD"/>
    <property type="match status" value="1"/>
</dbReference>
<feature type="transmembrane region" description="Helical" evidence="6">
    <location>
        <begin position="214"/>
        <end position="235"/>
    </location>
</feature>
<evidence type="ECO:0000313" key="7">
    <source>
        <dbReference type="EMBL" id="TVZ02085.1"/>
    </source>
</evidence>
<keyword evidence="2" id="KW-1003">Cell membrane</keyword>
<feature type="transmembrane region" description="Helical" evidence="6">
    <location>
        <begin position="247"/>
        <end position="269"/>
    </location>
</feature>
<evidence type="ECO:0000313" key="8">
    <source>
        <dbReference type="Proteomes" id="UP000460272"/>
    </source>
</evidence>
<evidence type="ECO:0000256" key="2">
    <source>
        <dbReference type="ARBA" id="ARBA00022475"/>
    </source>
</evidence>
<feature type="transmembrane region" description="Helical" evidence="6">
    <location>
        <begin position="145"/>
        <end position="167"/>
    </location>
</feature>
<accession>A0A6P2BVC2</accession>
<dbReference type="Proteomes" id="UP000460272">
    <property type="component" value="Unassembled WGS sequence"/>
</dbReference>
<evidence type="ECO:0000256" key="3">
    <source>
        <dbReference type="ARBA" id="ARBA00022692"/>
    </source>
</evidence>
<name>A0A6P2BVC2_9ACTN</name>
<keyword evidence="4 6" id="KW-1133">Transmembrane helix</keyword>
<evidence type="ECO:0000256" key="5">
    <source>
        <dbReference type="ARBA" id="ARBA00023136"/>
    </source>
</evidence>
<comment type="caution">
    <text evidence="7">The sequence shown here is derived from an EMBL/GenBank/DDBJ whole genome shotgun (WGS) entry which is preliminary data.</text>
</comment>
<feature type="transmembrane region" description="Helical" evidence="6">
    <location>
        <begin position="179"/>
        <end position="202"/>
    </location>
</feature>
<dbReference type="OrthoDB" id="3349406at2"/>
<keyword evidence="8" id="KW-1185">Reference proteome</keyword>
<sequence length="332" mass="35213">MSMVSRADAYQRRHPWAGLPVAVLYKFADDQGTYLAAQITYYGFVAAFPLLLLLATILGYALHGNPHLQRDVLDSALAQFPVIGGQITGNIRSFHGSTAGLVIGILGCVYGGLGIVQAVQNTLNKVWGVPRDSRPNPVRARLRSLLLLAFGGVSVIVTTVLSALGAAADAYGASLGGSVRVLATAAAVALNMTLFMVAFRLLTARPVSIGQIRAGAVAAAVTWQALQWAGTLLLGRELKGATATYGLFALVLGTLAWIYLGAVTTVICAEYNAVRAGQLWPRSLLAPFTDNPDLTAADRRAYTSYAKTERHKSFESIDVSFGERQHPGSAKP</sequence>
<comment type="subcellular location">
    <subcellularLocation>
        <location evidence="1">Cell membrane</location>
        <topology evidence="1">Multi-pass membrane protein</topology>
    </subcellularLocation>
</comment>
<reference evidence="7 8" key="1">
    <citation type="submission" date="2018-11" db="EMBL/GenBank/DDBJ databases">
        <title>Trebonia kvetii gen.nov., sp.nov., a novel acidophilic actinobacterium, and proposal of the new actinobacterial family Treboniaceae fam. nov.</title>
        <authorList>
            <person name="Rapoport D."/>
            <person name="Sagova-Mareckova M."/>
            <person name="Sedlacek I."/>
            <person name="Provaznik J."/>
            <person name="Kralova S."/>
            <person name="Pavlinic D."/>
            <person name="Benes V."/>
            <person name="Kopecky J."/>
        </authorList>
    </citation>
    <scope>NUCLEOTIDE SEQUENCE [LARGE SCALE GENOMIC DNA]</scope>
    <source>
        <strain evidence="7 8">15Tr583</strain>
    </source>
</reference>
<evidence type="ECO:0000256" key="4">
    <source>
        <dbReference type="ARBA" id="ARBA00022989"/>
    </source>
</evidence>
<dbReference type="PANTHER" id="PTHR30213:SF1">
    <property type="entry name" value="INNER MEMBRANE PROTEIN YHJD"/>
    <property type="match status" value="1"/>
</dbReference>